<evidence type="ECO:0000256" key="1">
    <source>
        <dbReference type="ARBA" id="ARBA00022561"/>
    </source>
</evidence>
<keyword evidence="6 7" id="KW-1160">Virus entry into host cell</keyword>
<keyword evidence="4 7" id="KW-0946">Virion</keyword>
<evidence type="ECO:0000256" key="3">
    <source>
        <dbReference type="ARBA" id="ARBA00022804"/>
    </source>
</evidence>
<dbReference type="InterPro" id="IPR036973">
    <property type="entry name" value="Capsid_L1_sf_Papillomavir"/>
</dbReference>
<dbReference type="GO" id="GO:0039620">
    <property type="term" value="C:T=7 icosahedral viral capsid"/>
    <property type="evidence" value="ECO:0007669"/>
    <property type="project" value="UniProtKB-UniRule"/>
</dbReference>
<feature type="compositionally biased region" description="Low complexity" evidence="9">
    <location>
        <begin position="501"/>
        <end position="515"/>
    </location>
</feature>
<keyword evidence="3 7" id="KW-1161">Viral attachment to host cell</keyword>
<reference evidence="10" key="1">
    <citation type="journal article" date="2018" name="Nat. Med.">
        <title>Expanded skin virome in DOCK8-deficient patients.</title>
        <authorList>
            <consortium name="NISC Comparative Sequencing Program"/>
            <person name="Tirosh O."/>
            <person name="Conlan S."/>
            <person name="Deming C."/>
            <person name="Lee-Lin S.Q."/>
            <person name="Huang X."/>
            <person name="Su H.C."/>
            <person name="Freeman A.F."/>
            <person name="Segre J.A."/>
            <person name="Kong H.H."/>
        </authorList>
    </citation>
    <scope>NUCLEOTIDE SEQUENCE</scope>
    <source>
        <strain evidence="10">HPV-mSK_093</strain>
    </source>
</reference>
<organism evidence="10">
    <name type="scientific">Human papillomavirus</name>
    <dbReference type="NCBI Taxonomy" id="10566"/>
    <lineage>
        <taxon>Viruses</taxon>
        <taxon>Monodnaviria</taxon>
        <taxon>Shotokuvirae</taxon>
        <taxon>Cossaviricota</taxon>
        <taxon>Papovaviricetes</taxon>
        <taxon>Zurhausenvirales</taxon>
        <taxon>Papillomaviridae</taxon>
    </lineage>
</organism>
<dbReference type="HAMAP" id="MF_04002">
    <property type="entry name" value="PPV_L1"/>
    <property type="match status" value="1"/>
</dbReference>
<keyword evidence="2 7" id="KW-0945">Host-virus interaction</keyword>
<comment type="subunit">
    <text evidence="7">Self-assembles into homopentamers. The capsid has an icosahedral symmetry and consists of 72 capsomers, with each capsomer being a pentamer of L1. Interacts with the minor capsid protein L2; this interaction is necessary for viral genome encapsidation. Interacts with protein E2; this interaction enhances E2-dependent replication and transcription activation.</text>
</comment>
<dbReference type="GO" id="GO:0075509">
    <property type="term" value="P:endocytosis involved in viral entry into host cell"/>
    <property type="evidence" value="ECO:0007669"/>
    <property type="project" value="UniProtKB-KW"/>
</dbReference>
<keyword evidence="7" id="KW-1164">Virus endocytosis by host</keyword>
<dbReference type="InterPro" id="IPR011222">
    <property type="entry name" value="dsDNA_vir_gr_I_capsid"/>
</dbReference>
<dbReference type="Gene3D" id="2.60.175.20">
    <property type="entry name" value="Major capsid L1 (late) superfamily, Papillomavirus"/>
    <property type="match status" value="2"/>
</dbReference>
<evidence type="ECO:0000256" key="7">
    <source>
        <dbReference type="HAMAP-Rule" id="MF_04002"/>
    </source>
</evidence>
<keyword evidence="5 7" id="KW-0426">Late protein</keyword>
<dbReference type="PRINTS" id="PR00865">
    <property type="entry name" value="HPVCAPSIDL1"/>
</dbReference>
<keyword evidence="7" id="KW-1048">Host nucleus</keyword>
<evidence type="ECO:0000256" key="6">
    <source>
        <dbReference type="ARBA" id="ARBA00023296"/>
    </source>
</evidence>
<name>A0A385PPU0_9PAPI</name>
<comment type="similarity">
    <text evidence="7 8">Belongs to the papillomaviridae L1 protein family.</text>
</comment>
<dbReference type="EMBL" id="MH777236">
    <property type="protein sequence ID" value="AYA93902.1"/>
    <property type="molecule type" value="Genomic_DNA"/>
</dbReference>
<dbReference type="Pfam" id="PF00500">
    <property type="entry name" value="Late_protein_L1"/>
    <property type="match status" value="1"/>
</dbReference>
<proteinExistence type="inferred from homology"/>
<sequence length="524" mass="59554">MFNVLQMSFWMKESGNIYLPPTKPVAKVLNTDEYVTPTSIYFTAASERLLTVGNPYFPVKNGEDVLVPKVSGNQYRVFKLVLPNPNQFALIDQKLFNPARERLVWKLRGVEINRGGPLGVGSTGHPFFNKGTDTENMAIYQQKTGKDNRMNISVDPKLTQLFIIGCLPAQGQHWDKAKFCPNHRDQNGECPPIELVTSVIQDGDMMDIGFGNMNNKVLLEDRAGVPLDIINETTKWPDFIKMSQDIYGDRMFFFGRKEQVFARHLLNRAGIVGDSIPMENNQYYLNPDPNTVAQKDISSSIYVTTPSGSLNSSDGQLFNKPFWLQQAQGSNNGIAWNNYLFITIGDNTRNTNLNISVYKEGAGYPADSYTYNADDFRVYTRHTEEYEISIVMQLCKVALDPDILAHLNVMDPSILENWKLAFVPPPPTGIEDEYRFIESMATRCPLPEDKEEDKDPFKDMNFWEIDFRERFTSQLSQSSLGRRFLFQSGYLTGKRPRTDITSSGSKSTKTTTSGRAAKRRRTKY</sequence>
<dbReference type="GO" id="GO:0042025">
    <property type="term" value="C:host cell nucleus"/>
    <property type="evidence" value="ECO:0007669"/>
    <property type="project" value="UniProtKB-SubCell"/>
</dbReference>
<feature type="disulfide bond" description="Interchain (with Cys-444)" evidence="7">
    <location>
        <position position="180"/>
    </location>
</feature>
<dbReference type="GO" id="GO:0005198">
    <property type="term" value="F:structural molecule activity"/>
    <property type="evidence" value="ECO:0007669"/>
    <property type="project" value="UniProtKB-UniRule"/>
</dbReference>
<evidence type="ECO:0000256" key="4">
    <source>
        <dbReference type="ARBA" id="ARBA00022844"/>
    </source>
</evidence>
<dbReference type="SUPFAM" id="SSF88648">
    <property type="entry name" value="Group I dsDNA viruses"/>
    <property type="match status" value="1"/>
</dbReference>
<evidence type="ECO:0000256" key="5">
    <source>
        <dbReference type="ARBA" id="ARBA00022921"/>
    </source>
</evidence>
<feature type="region of interest" description="Disordered" evidence="9">
    <location>
        <begin position="496"/>
        <end position="524"/>
    </location>
</feature>
<accession>A0A385PPU0</accession>
<gene>
    <name evidence="7 8" type="primary">L1</name>
</gene>
<keyword evidence="7" id="KW-1015">Disulfide bond</keyword>
<dbReference type="GO" id="GO:0019062">
    <property type="term" value="P:virion attachment to host cell"/>
    <property type="evidence" value="ECO:0007669"/>
    <property type="project" value="UniProtKB-UniRule"/>
</dbReference>
<keyword evidence="7" id="KW-1162">Viral penetration into host cytoplasm</keyword>
<keyword evidence="1 7" id="KW-0167">Capsid protein</keyword>
<protein>
    <recommendedName>
        <fullName evidence="7 8">Major capsid protein L1</fullName>
    </recommendedName>
</protein>
<evidence type="ECO:0000313" key="10">
    <source>
        <dbReference type="EMBL" id="AYA93902.1"/>
    </source>
</evidence>
<evidence type="ECO:0000256" key="9">
    <source>
        <dbReference type="SAM" id="MobiDB-lite"/>
    </source>
</evidence>
<evidence type="ECO:0000256" key="2">
    <source>
        <dbReference type="ARBA" id="ARBA00022581"/>
    </source>
</evidence>
<dbReference type="InterPro" id="IPR002210">
    <property type="entry name" value="Capsid_L1_Papillomavir"/>
</dbReference>
<keyword evidence="8" id="KW-1145">T=7 icosahedral capsid protein</keyword>
<feature type="disulfide bond" description="Interchain (with Cys-180)" evidence="7">
    <location>
        <position position="444"/>
    </location>
</feature>
<comment type="subcellular location">
    <subcellularLocation>
        <location evidence="7">Virion</location>
    </subcellularLocation>
    <subcellularLocation>
        <location evidence="7">Host nucleus</location>
    </subcellularLocation>
</comment>
<evidence type="ECO:0000256" key="8">
    <source>
        <dbReference type="RuleBase" id="RU361248"/>
    </source>
</evidence>
<comment type="function">
    <text evidence="7 8">Forms an icosahedral capsid with a T=7 symmetry and a 50 nm diameter. The capsid is composed of 72 pentamers linked to each other by disulfide bonds and associated with L2 proteins. Binds to heparan sulfate proteoglycans on cell surface of basal layer keratinocytes to provide initial virion attachment. This binding mediates a conformational change in the virus capsid that facilitates efficient infection. The virion enters the host cell via endocytosis. During virus trafficking, L1 protein dissociates from the viral DNA and the genomic DNA is released to the host nucleus. The virion assembly takes place within the cell nucleus. Encapsulates the genomic DNA together with protein L2.</text>
</comment>